<keyword evidence="3" id="KW-0560">Oxidoreductase</keyword>
<dbReference type="PROSITE" id="PS00061">
    <property type="entry name" value="ADH_SHORT"/>
    <property type="match status" value="1"/>
</dbReference>
<evidence type="ECO:0000256" key="1">
    <source>
        <dbReference type="ARBA" id="ARBA00006484"/>
    </source>
</evidence>
<proteinExistence type="inferred from homology"/>
<dbReference type="Gene3D" id="3.40.50.720">
    <property type="entry name" value="NAD(P)-binding Rossmann-like Domain"/>
    <property type="match status" value="1"/>
</dbReference>
<gene>
    <name evidence="4" type="ORF">SLS60_008993</name>
</gene>
<comment type="similarity">
    <text evidence="1">Belongs to the short-chain dehydrogenases/reductases (SDR) family.</text>
</comment>
<dbReference type="InterPro" id="IPR002347">
    <property type="entry name" value="SDR_fam"/>
</dbReference>
<evidence type="ECO:0000256" key="3">
    <source>
        <dbReference type="ARBA" id="ARBA00023002"/>
    </source>
</evidence>
<dbReference type="PANTHER" id="PTHR48107:SF7">
    <property type="entry name" value="RE15974P"/>
    <property type="match status" value="1"/>
</dbReference>
<evidence type="ECO:0008006" key="6">
    <source>
        <dbReference type="Google" id="ProtNLM"/>
    </source>
</evidence>
<evidence type="ECO:0000256" key="2">
    <source>
        <dbReference type="ARBA" id="ARBA00022857"/>
    </source>
</evidence>
<dbReference type="Proteomes" id="UP001521785">
    <property type="component" value="Unassembled WGS sequence"/>
</dbReference>
<keyword evidence="2" id="KW-0521">NADP</keyword>
<keyword evidence="5" id="KW-1185">Reference proteome</keyword>
<accession>A0ABR3QW22</accession>
<dbReference type="InterPro" id="IPR020904">
    <property type="entry name" value="Sc_DH/Rdtase_CS"/>
</dbReference>
<organism evidence="4 5">
    <name type="scientific">Paraconiothyrium brasiliense</name>
    <dbReference type="NCBI Taxonomy" id="300254"/>
    <lineage>
        <taxon>Eukaryota</taxon>
        <taxon>Fungi</taxon>
        <taxon>Dikarya</taxon>
        <taxon>Ascomycota</taxon>
        <taxon>Pezizomycotina</taxon>
        <taxon>Dothideomycetes</taxon>
        <taxon>Pleosporomycetidae</taxon>
        <taxon>Pleosporales</taxon>
        <taxon>Massarineae</taxon>
        <taxon>Didymosphaeriaceae</taxon>
        <taxon>Paraconiothyrium</taxon>
    </lineage>
</organism>
<name>A0ABR3QW22_9PLEO</name>
<dbReference type="EMBL" id="JAKJXO020000014">
    <property type="protein sequence ID" value="KAL1596348.1"/>
    <property type="molecule type" value="Genomic_DNA"/>
</dbReference>
<dbReference type="PRINTS" id="PR00081">
    <property type="entry name" value="GDHRDH"/>
</dbReference>
<dbReference type="SUPFAM" id="SSF51735">
    <property type="entry name" value="NAD(P)-binding Rossmann-fold domains"/>
    <property type="match status" value="1"/>
</dbReference>
<protein>
    <recommendedName>
        <fullName evidence="6">NAD(P)-binding protein</fullName>
    </recommendedName>
</protein>
<evidence type="ECO:0000313" key="4">
    <source>
        <dbReference type="EMBL" id="KAL1596348.1"/>
    </source>
</evidence>
<evidence type="ECO:0000313" key="5">
    <source>
        <dbReference type="Proteomes" id="UP001521785"/>
    </source>
</evidence>
<dbReference type="Pfam" id="PF13561">
    <property type="entry name" value="adh_short_C2"/>
    <property type="match status" value="1"/>
</dbReference>
<comment type="caution">
    <text evidence="4">The sequence shown here is derived from an EMBL/GenBank/DDBJ whole genome shotgun (WGS) entry which is preliminary data.</text>
</comment>
<sequence length="250" mass="26159">MASSQPLAGRVALITGASQGIGAATAQYLAELGAKVVVNYSSNFKIAEEIVQKIGSDKAIAIKANAGRLEDIERLVDETLKWGGGRIDILIPNAAAGALANGLDNTSEEDFDNVVGLNVKGPFFLVQKAAPHMPSGAHILLVSTSLTGLSNITPNYLLYVTTKGAIEQMTRVLAKDLGRKGIMVNAIAPGPTATGLFLKGKSEELVRTIAGWNPFNRLGTPEDIAKAVGWLVGGNTWVHGQIIKCNGGMA</sequence>
<dbReference type="PANTHER" id="PTHR48107">
    <property type="entry name" value="NADPH-DEPENDENT ALDEHYDE REDUCTASE-LIKE PROTEIN, CHLOROPLASTIC-RELATED"/>
    <property type="match status" value="1"/>
</dbReference>
<dbReference type="InterPro" id="IPR036291">
    <property type="entry name" value="NAD(P)-bd_dom_sf"/>
</dbReference>
<reference evidence="4 5" key="1">
    <citation type="submission" date="2024-02" db="EMBL/GenBank/DDBJ databases">
        <title>De novo assembly and annotation of 12 fungi associated with fruit tree decline syndrome in Ontario, Canada.</title>
        <authorList>
            <person name="Sulman M."/>
            <person name="Ellouze W."/>
            <person name="Ilyukhin E."/>
        </authorList>
    </citation>
    <scope>NUCLEOTIDE SEQUENCE [LARGE SCALE GENOMIC DNA]</scope>
    <source>
        <strain evidence="4 5">M42-189</strain>
    </source>
</reference>